<dbReference type="Pfam" id="PF00536">
    <property type="entry name" value="SAM_1"/>
    <property type="match status" value="1"/>
</dbReference>
<dbReference type="PANTHER" id="PTHR24121">
    <property type="entry name" value="NO MECHANORECEPTOR POTENTIAL C, ISOFORM D-RELATED"/>
    <property type="match status" value="1"/>
</dbReference>
<keyword evidence="5" id="KW-1185">Reference proteome</keyword>
<dbReference type="InterPro" id="IPR036770">
    <property type="entry name" value="Ankyrin_rpt-contain_sf"/>
</dbReference>
<protein>
    <recommendedName>
        <fullName evidence="3">SAM domain-containing protein</fullName>
    </recommendedName>
</protein>
<sequence length="472" mass="54371">MFSENSINLQTDCNVKENYYTKNTMEKEVIKVLQKEEYTLNRVNSYGENLLHISAANGCLDIAKEIFRKHDYCQIIDRKNKFGWTPLMLAIRNKHIKMVKYLLQNNANINESTYLGMSVFGLAAAINKTMFETVYEACPAALLNSLNDDITPLCIAAMKNDKNLFFKLIELGFDVSKNNYYTHIMMEQSIVPEIKNLAKYFSTENYWNDNSDNIPTENKSVEKDYSNFSKLINENNNNLSSLNVIITSNTEDCNNNTKNSKKFTLSLPTNHAENIQCSLISPTFTLNEMLPTSPNIYFTQNKYNKEINITDETKDKQLDKNEVVFPCAKSNENVNELPLQRLQSIRPPDLNIQHKEDLDTTLEYVPEFSPLRPSNIPPNINDENVFGENTPTPPRYRTPPRGMILNPEEAKMFVLLKHHGLGQHLPIFLEQEVDIDLFMTLTNEDLIEIGIENEVDRKAILDVIIYYKKSDI</sequence>
<evidence type="ECO:0000313" key="5">
    <source>
        <dbReference type="Proteomes" id="UP001177670"/>
    </source>
</evidence>
<dbReference type="AlphaFoldDB" id="A0AA40GEW1"/>
<feature type="repeat" description="ANK" evidence="1">
    <location>
        <begin position="82"/>
        <end position="114"/>
    </location>
</feature>
<dbReference type="PROSITE" id="PS50297">
    <property type="entry name" value="ANK_REP_REGION"/>
    <property type="match status" value="1"/>
</dbReference>
<organism evidence="4 5">
    <name type="scientific">Melipona bicolor</name>
    <dbReference type="NCBI Taxonomy" id="60889"/>
    <lineage>
        <taxon>Eukaryota</taxon>
        <taxon>Metazoa</taxon>
        <taxon>Ecdysozoa</taxon>
        <taxon>Arthropoda</taxon>
        <taxon>Hexapoda</taxon>
        <taxon>Insecta</taxon>
        <taxon>Pterygota</taxon>
        <taxon>Neoptera</taxon>
        <taxon>Endopterygota</taxon>
        <taxon>Hymenoptera</taxon>
        <taxon>Apocrita</taxon>
        <taxon>Aculeata</taxon>
        <taxon>Apoidea</taxon>
        <taxon>Anthophila</taxon>
        <taxon>Apidae</taxon>
        <taxon>Melipona</taxon>
    </lineage>
</organism>
<dbReference type="PROSITE" id="PS50088">
    <property type="entry name" value="ANK_REPEAT"/>
    <property type="match status" value="1"/>
</dbReference>
<reference evidence="4" key="1">
    <citation type="submission" date="2021-10" db="EMBL/GenBank/DDBJ databases">
        <title>Melipona bicolor Genome sequencing and assembly.</title>
        <authorList>
            <person name="Araujo N.S."/>
            <person name="Arias M.C."/>
        </authorList>
    </citation>
    <scope>NUCLEOTIDE SEQUENCE</scope>
    <source>
        <strain evidence="4">USP_2M_L1-L4_2017</strain>
        <tissue evidence="4">Whole body</tissue>
    </source>
</reference>
<accession>A0AA40GEW1</accession>
<dbReference type="SMART" id="SM00248">
    <property type="entry name" value="ANK"/>
    <property type="match status" value="3"/>
</dbReference>
<dbReference type="Gene3D" id="1.25.40.20">
    <property type="entry name" value="Ankyrin repeat-containing domain"/>
    <property type="match status" value="1"/>
</dbReference>
<evidence type="ECO:0000259" key="3">
    <source>
        <dbReference type="PROSITE" id="PS50105"/>
    </source>
</evidence>
<dbReference type="SUPFAM" id="SSF47769">
    <property type="entry name" value="SAM/Pointed domain"/>
    <property type="match status" value="1"/>
</dbReference>
<feature type="region of interest" description="Disordered" evidence="2">
    <location>
        <begin position="373"/>
        <end position="400"/>
    </location>
</feature>
<dbReference type="PANTHER" id="PTHR24121:SF27">
    <property type="entry name" value="TRANSIENT RECEPTOR POTENTIAL CATION CHANNEL SUBFAMILY A MEMBER 1 HOMOLOG"/>
    <property type="match status" value="1"/>
</dbReference>
<feature type="domain" description="SAM" evidence="3">
    <location>
        <begin position="416"/>
        <end position="470"/>
    </location>
</feature>
<dbReference type="InterPro" id="IPR001660">
    <property type="entry name" value="SAM"/>
</dbReference>
<dbReference type="InterPro" id="IPR002110">
    <property type="entry name" value="Ankyrin_rpt"/>
</dbReference>
<evidence type="ECO:0000256" key="2">
    <source>
        <dbReference type="SAM" id="MobiDB-lite"/>
    </source>
</evidence>
<comment type="caution">
    <text evidence="4">The sequence shown here is derived from an EMBL/GenBank/DDBJ whole genome shotgun (WGS) entry which is preliminary data.</text>
</comment>
<dbReference type="CDD" id="cd09487">
    <property type="entry name" value="SAM_superfamily"/>
    <property type="match status" value="1"/>
</dbReference>
<dbReference type="Gene3D" id="1.10.150.50">
    <property type="entry name" value="Transcription Factor, Ets-1"/>
    <property type="match status" value="1"/>
</dbReference>
<dbReference type="EMBL" id="JAHYIQ010000001">
    <property type="protein sequence ID" value="KAK1136558.1"/>
    <property type="molecule type" value="Genomic_DNA"/>
</dbReference>
<evidence type="ECO:0000313" key="4">
    <source>
        <dbReference type="EMBL" id="KAK1136558.1"/>
    </source>
</evidence>
<proteinExistence type="predicted"/>
<dbReference type="Pfam" id="PF12796">
    <property type="entry name" value="Ank_2"/>
    <property type="match status" value="1"/>
</dbReference>
<dbReference type="SUPFAM" id="SSF48403">
    <property type="entry name" value="Ankyrin repeat"/>
    <property type="match status" value="1"/>
</dbReference>
<keyword evidence="1" id="KW-0040">ANK repeat</keyword>
<evidence type="ECO:0000256" key="1">
    <source>
        <dbReference type="PROSITE-ProRule" id="PRU00023"/>
    </source>
</evidence>
<name>A0AA40GEW1_9HYME</name>
<dbReference type="Proteomes" id="UP001177670">
    <property type="component" value="Unassembled WGS sequence"/>
</dbReference>
<gene>
    <name evidence="4" type="ORF">K0M31_001104</name>
</gene>
<dbReference type="InterPro" id="IPR013761">
    <property type="entry name" value="SAM/pointed_sf"/>
</dbReference>
<dbReference type="SMART" id="SM00454">
    <property type="entry name" value="SAM"/>
    <property type="match status" value="1"/>
</dbReference>
<dbReference type="PROSITE" id="PS50105">
    <property type="entry name" value="SAM_DOMAIN"/>
    <property type="match status" value="1"/>
</dbReference>